<dbReference type="EMBL" id="CAFBOM010000086">
    <property type="protein sequence ID" value="CAB4984526.1"/>
    <property type="molecule type" value="Genomic_DNA"/>
</dbReference>
<sequence>MTDDVAGPYWEAYLRTQVRIDLADDRSIVVEPVREAVIDRWPLTSAAGWVITACNPRSVLLGVEENAMRTWQLHDELAEAGYLVRSATGFDPANPEWNEPGWLVEGITESEAIRVAREWEQNAVFEWTPTAWDLVGVLIPHRHRSSWRFVE</sequence>
<dbReference type="AlphaFoldDB" id="A0A6J7MUI4"/>
<accession>A0A6J7MUI4</accession>
<organism evidence="1">
    <name type="scientific">freshwater metagenome</name>
    <dbReference type="NCBI Taxonomy" id="449393"/>
    <lineage>
        <taxon>unclassified sequences</taxon>
        <taxon>metagenomes</taxon>
        <taxon>ecological metagenomes</taxon>
    </lineage>
</organism>
<dbReference type="InterPro" id="IPR021710">
    <property type="entry name" value="DUF3293"/>
</dbReference>
<dbReference type="Pfam" id="PF11697">
    <property type="entry name" value="DUF3293"/>
    <property type="match status" value="1"/>
</dbReference>
<gene>
    <name evidence="1" type="ORF">UFOPK3957_00642</name>
</gene>
<reference evidence="1" key="1">
    <citation type="submission" date="2020-05" db="EMBL/GenBank/DDBJ databases">
        <authorList>
            <person name="Chiriac C."/>
            <person name="Salcher M."/>
            <person name="Ghai R."/>
            <person name="Kavagutti S V."/>
        </authorList>
    </citation>
    <scope>NUCLEOTIDE SEQUENCE</scope>
</reference>
<proteinExistence type="predicted"/>
<protein>
    <submittedName>
        <fullName evidence="1">Unannotated protein</fullName>
    </submittedName>
</protein>
<name>A0A6J7MUI4_9ZZZZ</name>
<evidence type="ECO:0000313" key="1">
    <source>
        <dbReference type="EMBL" id="CAB4984526.1"/>
    </source>
</evidence>